<dbReference type="SMART" id="SM00493">
    <property type="entry name" value="TOPRIM"/>
    <property type="match status" value="1"/>
</dbReference>
<comment type="catalytic activity">
    <reaction evidence="11">
        <text>Endonucleolytic cleavage of RNA, removing 21 and 42 nucleotides, respectively, from the 5'- and 3'-termini of a 5S-rRNA precursor.</text>
        <dbReference type="EC" id="3.1.26.8"/>
    </reaction>
</comment>
<dbReference type="InterPro" id="IPR006171">
    <property type="entry name" value="TOPRIM_dom"/>
</dbReference>
<dbReference type="EC" id="3.1.26.8" evidence="11 12"/>
<reference evidence="14 15" key="1">
    <citation type="submission" date="2020-04" db="EMBL/GenBank/DDBJ databases">
        <authorList>
            <person name="Hogendoorn C."/>
        </authorList>
    </citation>
    <scope>NUCLEOTIDE SEQUENCE [LARGE SCALE GENOMIC DNA]</scope>
    <source>
        <strain evidence="14">COOX1</strain>
    </source>
</reference>
<dbReference type="PROSITE" id="PS50880">
    <property type="entry name" value="TOPRIM"/>
    <property type="match status" value="1"/>
</dbReference>
<evidence type="ECO:0000256" key="10">
    <source>
        <dbReference type="ARBA" id="ARBA00022884"/>
    </source>
</evidence>
<dbReference type="SUPFAM" id="SSF110455">
    <property type="entry name" value="Toprim domain"/>
    <property type="match status" value="1"/>
</dbReference>
<evidence type="ECO:0000256" key="11">
    <source>
        <dbReference type="HAMAP-Rule" id="MF_01469"/>
    </source>
</evidence>
<keyword evidence="1 11" id="KW-0963">Cytoplasm</keyword>
<dbReference type="HAMAP" id="MF_01469">
    <property type="entry name" value="RNase_M5"/>
    <property type="match status" value="1"/>
</dbReference>
<keyword evidence="2 11" id="KW-0690">Ribosome biogenesis</keyword>
<sequence>MEERVADVTKPEVAEVVVVEGWRDKAAVDRAVKADVVVTGGMAVSRELIGFLRKVVAERGVIILTDPDAMGERIRKRIADRVPGCKHAFIPPEEATDGSDIGIEHASPSAIDRALARVRTEVPAKAWRITWSDMMEAGLVGAPGASVRRAKVARDLGVGYGNAKSFWKRLNVLGVDPEEFRAAVRSAGGVRSHD</sequence>
<dbReference type="PANTHER" id="PTHR39156">
    <property type="entry name" value="RIBONUCLEASE M5"/>
    <property type="match status" value="1"/>
</dbReference>
<comment type="similarity">
    <text evidence="11">Belongs to the ribonuclease M5 family.</text>
</comment>
<gene>
    <name evidence="11 14" type="primary">rnmV</name>
    <name evidence="14" type="ORF">COOX1_0057</name>
</gene>
<evidence type="ECO:0000256" key="3">
    <source>
        <dbReference type="ARBA" id="ARBA00022552"/>
    </source>
</evidence>
<evidence type="ECO:0000256" key="12">
    <source>
        <dbReference type="NCBIfam" id="TIGR00334"/>
    </source>
</evidence>
<dbReference type="GO" id="GO:0019843">
    <property type="term" value="F:rRNA binding"/>
    <property type="evidence" value="ECO:0007669"/>
    <property type="project" value="UniProtKB-KW"/>
</dbReference>
<dbReference type="PANTHER" id="PTHR39156:SF2">
    <property type="entry name" value="DNA PRIMASE (BACTERIAL TYPE) AND SMALL PRIMASE-LIKE PROTEINS"/>
    <property type="match status" value="1"/>
</dbReference>
<evidence type="ECO:0000256" key="2">
    <source>
        <dbReference type="ARBA" id="ARBA00022517"/>
    </source>
</evidence>
<keyword evidence="9" id="KW-0460">Magnesium</keyword>
<keyword evidence="5" id="KW-0479">Metal-binding</keyword>
<dbReference type="EMBL" id="LR792683">
    <property type="protein sequence ID" value="CAB3389722.1"/>
    <property type="molecule type" value="Genomic_DNA"/>
</dbReference>
<dbReference type="AlphaFoldDB" id="A0A6F9E0G5"/>
<evidence type="ECO:0000259" key="13">
    <source>
        <dbReference type="PROSITE" id="PS50880"/>
    </source>
</evidence>
<evidence type="ECO:0000256" key="9">
    <source>
        <dbReference type="ARBA" id="ARBA00022842"/>
    </source>
</evidence>
<dbReference type="NCBIfam" id="TIGR00334">
    <property type="entry name" value="5S_RNA_mat_M5"/>
    <property type="match status" value="1"/>
</dbReference>
<organism evidence="14 15">
    <name type="scientific">Kyrpidia spormannii</name>
    <dbReference type="NCBI Taxonomy" id="2055160"/>
    <lineage>
        <taxon>Bacteria</taxon>
        <taxon>Bacillati</taxon>
        <taxon>Bacillota</taxon>
        <taxon>Bacilli</taxon>
        <taxon>Bacillales</taxon>
        <taxon>Alicyclobacillaceae</taxon>
        <taxon>Kyrpidia</taxon>
    </lineage>
</organism>
<dbReference type="Gene3D" id="3.40.1360.10">
    <property type="match status" value="1"/>
</dbReference>
<evidence type="ECO:0000256" key="1">
    <source>
        <dbReference type="ARBA" id="ARBA00022490"/>
    </source>
</evidence>
<accession>A0A6F9E0G5</accession>
<evidence type="ECO:0000256" key="5">
    <source>
        <dbReference type="ARBA" id="ARBA00022723"/>
    </source>
</evidence>
<keyword evidence="4 11" id="KW-0540">Nuclease</keyword>
<evidence type="ECO:0000256" key="8">
    <source>
        <dbReference type="ARBA" id="ARBA00022801"/>
    </source>
</evidence>
<dbReference type="GO" id="GO:0043822">
    <property type="term" value="F:ribonuclease M5 activity"/>
    <property type="evidence" value="ECO:0007669"/>
    <property type="project" value="UniProtKB-UniRule"/>
</dbReference>
<evidence type="ECO:0000313" key="15">
    <source>
        <dbReference type="Proteomes" id="UP000502196"/>
    </source>
</evidence>
<keyword evidence="8 11" id="KW-0378">Hydrolase</keyword>
<keyword evidence="10 11" id="KW-0694">RNA-binding</keyword>
<dbReference type="Pfam" id="PF01751">
    <property type="entry name" value="Toprim"/>
    <property type="match status" value="1"/>
</dbReference>
<proteinExistence type="inferred from homology"/>
<dbReference type="GO" id="GO:0046872">
    <property type="term" value="F:metal ion binding"/>
    <property type="evidence" value="ECO:0007669"/>
    <property type="project" value="UniProtKB-KW"/>
</dbReference>
<dbReference type="Proteomes" id="UP000502196">
    <property type="component" value="Chromosome"/>
</dbReference>
<name>A0A6F9E0G5_9BACL</name>
<keyword evidence="6 11" id="KW-0699">rRNA-binding</keyword>
<comment type="subcellular location">
    <subcellularLocation>
        <location evidence="11">Cytoplasm</location>
    </subcellularLocation>
</comment>
<keyword evidence="7 11" id="KW-0255">Endonuclease</keyword>
<evidence type="ECO:0000313" key="14">
    <source>
        <dbReference type="EMBL" id="CAB3389722.1"/>
    </source>
</evidence>
<keyword evidence="3 11" id="KW-0698">rRNA processing</keyword>
<dbReference type="InterPro" id="IPR025156">
    <property type="entry name" value="RNase_M5_C"/>
</dbReference>
<comment type="function">
    <text evidence="11">Required for correct processing of both the 5' and 3' ends of 5S rRNA precursor. Cleaves both sides of a double-stranded region yielding mature 5S rRNA in one step.</text>
</comment>
<evidence type="ECO:0000256" key="6">
    <source>
        <dbReference type="ARBA" id="ARBA00022730"/>
    </source>
</evidence>
<feature type="domain" description="Toprim" evidence="13">
    <location>
        <begin position="14"/>
        <end position="93"/>
    </location>
</feature>
<dbReference type="InterPro" id="IPR004466">
    <property type="entry name" value="RNase_M5"/>
</dbReference>
<evidence type="ECO:0000256" key="7">
    <source>
        <dbReference type="ARBA" id="ARBA00022759"/>
    </source>
</evidence>
<dbReference type="GO" id="GO:0006364">
    <property type="term" value="P:rRNA processing"/>
    <property type="evidence" value="ECO:0007669"/>
    <property type="project" value="UniProtKB-UniRule"/>
</dbReference>
<dbReference type="GO" id="GO:0005737">
    <property type="term" value="C:cytoplasm"/>
    <property type="evidence" value="ECO:0007669"/>
    <property type="project" value="UniProtKB-SubCell"/>
</dbReference>
<protein>
    <recommendedName>
        <fullName evidence="11 12">Ribonuclease M5</fullName>
        <ecNumber evidence="11 12">3.1.26.8</ecNumber>
    </recommendedName>
    <alternativeName>
        <fullName evidence="11">RNase M5</fullName>
    </alternativeName>
    <alternativeName>
        <fullName evidence="11">Ribosomal RNA terminal maturase M5</fullName>
    </alternativeName>
</protein>
<dbReference type="Pfam" id="PF13331">
    <property type="entry name" value="DUF4093"/>
    <property type="match status" value="1"/>
</dbReference>
<evidence type="ECO:0000256" key="4">
    <source>
        <dbReference type="ARBA" id="ARBA00022722"/>
    </source>
</evidence>